<dbReference type="AlphaFoldDB" id="A0A0F8YJR0"/>
<comment type="caution">
    <text evidence="1">The sequence shown here is derived from an EMBL/GenBank/DDBJ whole genome shotgun (WGS) entry which is preliminary data.</text>
</comment>
<organism evidence="1">
    <name type="scientific">marine sediment metagenome</name>
    <dbReference type="NCBI Taxonomy" id="412755"/>
    <lineage>
        <taxon>unclassified sequences</taxon>
        <taxon>metagenomes</taxon>
        <taxon>ecological metagenomes</taxon>
    </lineage>
</organism>
<protein>
    <submittedName>
        <fullName evidence="1">Uncharacterized protein</fullName>
    </submittedName>
</protein>
<gene>
    <name evidence="1" type="ORF">LCGC14_2811320</name>
</gene>
<evidence type="ECO:0000313" key="1">
    <source>
        <dbReference type="EMBL" id="KKK81648.1"/>
    </source>
</evidence>
<sequence>MRGLLLIKDLRQKAIDGIMTQHRGVIKNMPKEWHRGYGAFENNPHGDEEFIIHGECGTKVIYAPYRVGDHL</sequence>
<reference evidence="1" key="1">
    <citation type="journal article" date="2015" name="Nature">
        <title>Complex archaea that bridge the gap between prokaryotes and eukaryotes.</title>
        <authorList>
            <person name="Spang A."/>
            <person name="Saw J.H."/>
            <person name="Jorgensen S.L."/>
            <person name="Zaremba-Niedzwiedzka K."/>
            <person name="Martijn J."/>
            <person name="Lind A.E."/>
            <person name="van Eijk R."/>
            <person name="Schleper C."/>
            <person name="Guy L."/>
            <person name="Ettema T.J."/>
        </authorList>
    </citation>
    <scope>NUCLEOTIDE SEQUENCE</scope>
</reference>
<accession>A0A0F8YJR0</accession>
<proteinExistence type="predicted"/>
<name>A0A0F8YJR0_9ZZZZ</name>
<feature type="non-terminal residue" evidence="1">
    <location>
        <position position="71"/>
    </location>
</feature>
<dbReference type="EMBL" id="LAZR01053030">
    <property type="protein sequence ID" value="KKK81648.1"/>
    <property type="molecule type" value="Genomic_DNA"/>
</dbReference>